<dbReference type="InterPro" id="IPR036390">
    <property type="entry name" value="WH_DNA-bd_sf"/>
</dbReference>
<proteinExistence type="predicted"/>
<protein>
    <submittedName>
        <fullName evidence="4">Transcriptional regulator, TrmB</fullName>
    </submittedName>
</protein>
<dbReference type="InterPro" id="IPR002831">
    <property type="entry name" value="Tscrpt_reg_TrmB_N"/>
</dbReference>
<dbReference type="AlphaFoldDB" id="A4J9J7"/>
<dbReference type="EMBL" id="CP000612">
    <property type="protein sequence ID" value="ABO51750.1"/>
    <property type="molecule type" value="Genomic_DNA"/>
</dbReference>
<feature type="domain" description="Transcription regulator TrmB N-terminal" evidence="2">
    <location>
        <begin position="7"/>
        <end position="74"/>
    </location>
</feature>
<dbReference type="RefSeq" id="WP_011879535.1">
    <property type="nucleotide sequence ID" value="NC_009253.1"/>
</dbReference>
<dbReference type="Proteomes" id="UP000001556">
    <property type="component" value="Chromosome"/>
</dbReference>
<gene>
    <name evidence="4" type="ordered locus">Dred_3250</name>
</gene>
<dbReference type="PANTHER" id="PTHR34293">
    <property type="entry name" value="HTH-TYPE TRANSCRIPTIONAL REGULATOR TRMBL2"/>
    <property type="match status" value="1"/>
</dbReference>
<dbReference type="STRING" id="349161.Dred_3250"/>
<dbReference type="InterPro" id="IPR021586">
    <property type="entry name" value="Tscrpt_reg_TrmB_C"/>
</dbReference>
<feature type="domain" description="Transcription regulator TrmB C-terminal" evidence="3">
    <location>
        <begin position="107"/>
        <end position="199"/>
    </location>
</feature>
<dbReference type="InterPro" id="IPR051797">
    <property type="entry name" value="TrmB-like"/>
</dbReference>
<reference evidence="4 5" key="1">
    <citation type="submission" date="2007-03" db="EMBL/GenBank/DDBJ databases">
        <title>Complete sequence of Desulfotomaculum reducens MI-1.</title>
        <authorList>
            <consortium name="US DOE Joint Genome Institute"/>
            <person name="Copeland A."/>
            <person name="Lucas S."/>
            <person name="Lapidus A."/>
            <person name="Barry K."/>
            <person name="Detter J.C."/>
            <person name="Glavina del Rio T."/>
            <person name="Hammon N."/>
            <person name="Israni S."/>
            <person name="Dalin E."/>
            <person name="Tice H."/>
            <person name="Pitluck S."/>
            <person name="Sims D."/>
            <person name="Brettin T."/>
            <person name="Bruce D."/>
            <person name="Han C."/>
            <person name="Tapia R."/>
            <person name="Schmutz J."/>
            <person name="Larimer F."/>
            <person name="Land M."/>
            <person name="Hauser L."/>
            <person name="Kyrpides N."/>
            <person name="Kim E."/>
            <person name="Tebo B.M."/>
            <person name="Richardson P."/>
        </authorList>
    </citation>
    <scope>NUCLEOTIDE SEQUENCE [LARGE SCALE GENOMIC DNA]</scope>
    <source>
        <strain evidence="4 5">MI-1</strain>
    </source>
</reference>
<accession>A4J9J7</accession>
<dbReference type="Pfam" id="PF11495">
    <property type="entry name" value="Regulator_TrmB"/>
    <property type="match status" value="1"/>
</dbReference>
<evidence type="ECO:0000313" key="5">
    <source>
        <dbReference type="Proteomes" id="UP000001556"/>
    </source>
</evidence>
<evidence type="ECO:0000313" key="4">
    <source>
        <dbReference type="EMBL" id="ABO51750.1"/>
    </source>
</evidence>
<dbReference type="eggNOG" id="COG1378">
    <property type="taxonomic scope" value="Bacteria"/>
</dbReference>
<keyword evidence="5" id="KW-1185">Reference proteome</keyword>
<name>A4J9J7_DESRM</name>
<dbReference type="Gene3D" id="3.30.870.10">
    <property type="entry name" value="Endonuclease Chain A"/>
    <property type="match status" value="1"/>
</dbReference>
<keyword evidence="1" id="KW-0175">Coiled coil</keyword>
<dbReference type="PANTHER" id="PTHR34293:SF1">
    <property type="entry name" value="HTH-TYPE TRANSCRIPTIONAL REGULATOR TRMBL2"/>
    <property type="match status" value="1"/>
</dbReference>
<sequence length="234" mass="26247">MDINELLMHFNLTRQEATIYTTLSVEGELTGYEVAKLTGISRSNTYTSLAGLVEKGAAYVIEGTATRYTPVPIEEFCENKIRQLQQTKQDLIKSMPDKREESEGYITVKGEKHILDKMRNMILEAKQRVYLSVAEKTCNVILAELKDGIARGLKIVIITNQPFELAGAIVYHAEKPQHQIRLIADSANVLTGDIADGENSTCLFSKKENLVELLKDSIKNEIRLIDIMKGSNEK</sequence>
<feature type="coiled-coil region" evidence="1">
    <location>
        <begin position="74"/>
        <end position="101"/>
    </location>
</feature>
<organism evidence="4 5">
    <name type="scientific">Desulforamulus reducens (strain ATCC BAA-1160 / DSM 100696 / MI-1)</name>
    <name type="common">Desulfotomaculum reducens</name>
    <dbReference type="NCBI Taxonomy" id="349161"/>
    <lineage>
        <taxon>Bacteria</taxon>
        <taxon>Bacillati</taxon>
        <taxon>Bacillota</taxon>
        <taxon>Clostridia</taxon>
        <taxon>Eubacteriales</taxon>
        <taxon>Peptococcaceae</taxon>
        <taxon>Desulforamulus</taxon>
    </lineage>
</organism>
<dbReference type="OrthoDB" id="1493540at2"/>
<dbReference type="KEGG" id="drm:Dred_3250"/>
<evidence type="ECO:0000256" key="1">
    <source>
        <dbReference type="SAM" id="Coils"/>
    </source>
</evidence>
<dbReference type="Gene3D" id="1.10.10.10">
    <property type="entry name" value="Winged helix-like DNA-binding domain superfamily/Winged helix DNA-binding domain"/>
    <property type="match status" value="1"/>
</dbReference>
<dbReference type="Pfam" id="PF01978">
    <property type="entry name" value="TrmB"/>
    <property type="match status" value="1"/>
</dbReference>
<dbReference type="InterPro" id="IPR036388">
    <property type="entry name" value="WH-like_DNA-bd_sf"/>
</dbReference>
<evidence type="ECO:0000259" key="2">
    <source>
        <dbReference type="Pfam" id="PF01978"/>
    </source>
</evidence>
<evidence type="ECO:0000259" key="3">
    <source>
        <dbReference type="Pfam" id="PF11495"/>
    </source>
</evidence>
<dbReference type="SUPFAM" id="SSF46785">
    <property type="entry name" value="Winged helix' DNA-binding domain"/>
    <property type="match status" value="1"/>
</dbReference>
<dbReference type="CDD" id="cd09124">
    <property type="entry name" value="PLDc_like_TrmB_middle"/>
    <property type="match status" value="1"/>
</dbReference>
<dbReference type="HOGENOM" id="CLU_072493_1_0_9"/>